<dbReference type="PANTHER" id="PTHR40763:SF4">
    <property type="entry name" value="DUF1707 DOMAIN-CONTAINING PROTEIN"/>
    <property type="match status" value="1"/>
</dbReference>
<gene>
    <name evidence="2" type="ORF">FCG67_18630</name>
</gene>
<proteinExistence type="predicted"/>
<organism evidence="2 3">
    <name type="scientific">Rhodococcus oryzae</name>
    <dbReference type="NCBI Taxonomy" id="2571143"/>
    <lineage>
        <taxon>Bacteria</taxon>
        <taxon>Bacillati</taxon>
        <taxon>Actinomycetota</taxon>
        <taxon>Actinomycetes</taxon>
        <taxon>Mycobacteriales</taxon>
        <taxon>Nocardiaceae</taxon>
        <taxon>Rhodococcus</taxon>
    </lineage>
</organism>
<dbReference type="Pfam" id="PF08044">
    <property type="entry name" value="DUF1707"/>
    <property type="match status" value="1"/>
</dbReference>
<evidence type="ECO:0000313" key="3">
    <source>
        <dbReference type="Proteomes" id="UP000305109"/>
    </source>
</evidence>
<feature type="domain" description="DUF1707" evidence="1">
    <location>
        <begin position="17"/>
        <end position="69"/>
    </location>
</feature>
<dbReference type="InterPro" id="IPR012551">
    <property type="entry name" value="DUF1707_SHOCT-like"/>
</dbReference>
<protein>
    <submittedName>
        <fullName evidence="2">DUF1707 domain-containing protein</fullName>
    </submittedName>
</protein>
<dbReference type="PANTHER" id="PTHR40763">
    <property type="entry name" value="MEMBRANE PROTEIN-RELATED"/>
    <property type="match status" value="1"/>
</dbReference>
<keyword evidence="3" id="KW-1185">Reference proteome</keyword>
<sequence>MTIMPNRLRPMAATTRLRAREVDRAAVRDALDSAFADGQLSDLEHRNRVEAAGSARTLADLDRLVRDLQVPAELRESVSAPSPPRSTRWAVALATVVVLVCGIVVVTSSRNHDDPAATPAGAQAELTTAAGLGRMLDAIAHQLGDSEVDQLTVYPDYATFSRAVPGQPGREQSYRYEVEDGRARITDNGTSPRTEGVPVDLAELRPNVPQLIGLLYGADRTLGVGDPTDIYLIADRGDDGPAVGIYLRNEDSGAQGFLTAGFDGTVRSVHRSDR</sequence>
<reference evidence="2 3" key="1">
    <citation type="submission" date="2019-04" db="EMBL/GenBank/DDBJ databases">
        <title>Rhodococcus oryzae sp. nov., a novel actinomycete isolated from rhizosphere soil of rice (Oryza sativa L.).</title>
        <authorList>
            <person name="Li C."/>
        </authorList>
    </citation>
    <scope>NUCLEOTIDE SEQUENCE [LARGE SCALE GENOMIC DNA]</scope>
    <source>
        <strain evidence="2 3">NEAU-CX67</strain>
    </source>
</reference>
<dbReference type="EMBL" id="SUMD01000009">
    <property type="protein sequence ID" value="TJZ76034.1"/>
    <property type="molecule type" value="Genomic_DNA"/>
</dbReference>
<comment type="caution">
    <text evidence="2">The sequence shown here is derived from an EMBL/GenBank/DDBJ whole genome shotgun (WGS) entry which is preliminary data.</text>
</comment>
<evidence type="ECO:0000259" key="1">
    <source>
        <dbReference type="Pfam" id="PF08044"/>
    </source>
</evidence>
<evidence type="ECO:0000313" key="2">
    <source>
        <dbReference type="EMBL" id="TJZ76034.1"/>
    </source>
</evidence>
<name>A0ABY2RGP8_9NOCA</name>
<dbReference type="Proteomes" id="UP000305109">
    <property type="component" value="Unassembled WGS sequence"/>
</dbReference>
<accession>A0ABY2RGP8</accession>